<name>A0A2T7DL75_9POAL</name>
<dbReference type="EMBL" id="CM009753">
    <property type="protein sequence ID" value="PUZ56327.1"/>
    <property type="molecule type" value="Genomic_DNA"/>
</dbReference>
<keyword evidence="2" id="KW-1185">Reference proteome</keyword>
<accession>A0A2T7DL75</accession>
<evidence type="ECO:0000313" key="1">
    <source>
        <dbReference type="EMBL" id="PUZ56327.1"/>
    </source>
</evidence>
<organism evidence="1 2">
    <name type="scientific">Panicum hallii var. hallii</name>
    <dbReference type="NCBI Taxonomy" id="1504633"/>
    <lineage>
        <taxon>Eukaryota</taxon>
        <taxon>Viridiplantae</taxon>
        <taxon>Streptophyta</taxon>
        <taxon>Embryophyta</taxon>
        <taxon>Tracheophyta</taxon>
        <taxon>Spermatophyta</taxon>
        <taxon>Magnoliopsida</taxon>
        <taxon>Liliopsida</taxon>
        <taxon>Poales</taxon>
        <taxon>Poaceae</taxon>
        <taxon>PACMAD clade</taxon>
        <taxon>Panicoideae</taxon>
        <taxon>Panicodae</taxon>
        <taxon>Paniceae</taxon>
        <taxon>Panicinae</taxon>
        <taxon>Panicum</taxon>
        <taxon>Panicum sect. Panicum</taxon>
    </lineage>
</organism>
<sequence>MSFGLKTNGQNYINNNHPAIKYLRLSSSLALSTFFLYRLVPTRALPRRPPQRCVALGSPAILAASAHVARMSAASHKRPCAEHLSFSYAATMAVFSLFDLPHPRHPSWIGHALKGCGHACVIGSSL</sequence>
<dbReference type="Gramene" id="PUZ56327">
    <property type="protein sequence ID" value="PUZ56327"/>
    <property type="gene ID" value="GQ55_5G287100"/>
</dbReference>
<gene>
    <name evidence="1" type="ORF">GQ55_5G287100</name>
</gene>
<dbReference type="Proteomes" id="UP000244336">
    <property type="component" value="Chromosome 5"/>
</dbReference>
<protein>
    <submittedName>
        <fullName evidence="1">Uncharacterized protein</fullName>
    </submittedName>
</protein>
<proteinExistence type="predicted"/>
<evidence type="ECO:0000313" key="2">
    <source>
        <dbReference type="Proteomes" id="UP000244336"/>
    </source>
</evidence>
<dbReference type="AlphaFoldDB" id="A0A2T7DL75"/>
<reference evidence="1 2" key="1">
    <citation type="submission" date="2018-04" db="EMBL/GenBank/DDBJ databases">
        <title>WGS assembly of Panicum hallii var. hallii HAL2.</title>
        <authorList>
            <person name="Lovell J."/>
            <person name="Jenkins J."/>
            <person name="Lowry D."/>
            <person name="Mamidi S."/>
            <person name="Sreedasyam A."/>
            <person name="Weng X."/>
            <person name="Barry K."/>
            <person name="Bonette J."/>
            <person name="Campitelli B."/>
            <person name="Daum C."/>
            <person name="Gordon S."/>
            <person name="Gould B."/>
            <person name="Lipzen A."/>
            <person name="MacQueen A."/>
            <person name="Palacio-Mejia J."/>
            <person name="Plott C."/>
            <person name="Shakirov E."/>
            <person name="Shu S."/>
            <person name="Yoshinaga Y."/>
            <person name="Zane M."/>
            <person name="Rokhsar D."/>
            <person name="Grimwood J."/>
            <person name="Schmutz J."/>
            <person name="Juenger T."/>
        </authorList>
    </citation>
    <scope>NUCLEOTIDE SEQUENCE [LARGE SCALE GENOMIC DNA]</scope>
    <source>
        <strain evidence="2">cv. HAL2</strain>
    </source>
</reference>